<reference evidence="3" key="1">
    <citation type="journal article" date="2019" name="Int. J. Syst. Evol. Microbiol.">
        <title>The Global Catalogue of Microorganisms (GCM) 10K type strain sequencing project: providing services to taxonomists for standard genome sequencing and annotation.</title>
        <authorList>
            <consortium name="The Broad Institute Genomics Platform"/>
            <consortium name="The Broad Institute Genome Sequencing Center for Infectious Disease"/>
            <person name="Wu L."/>
            <person name="Ma J."/>
        </authorList>
    </citation>
    <scope>NUCLEOTIDE SEQUENCE [LARGE SCALE GENOMIC DNA]</scope>
    <source>
        <strain evidence="3">JCM 11496</strain>
    </source>
</reference>
<accession>A0ABW4QBY1</accession>
<keyword evidence="1" id="KW-0472">Membrane</keyword>
<dbReference type="RefSeq" id="WP_343881847.1">
    <property type="nucleotide sequence ID" value="NZ_BAAAIJ010000059.1"/>
</dbReference>
<organism evidence="2 3">
    <name type="scientific">Arthrobacter flavus</name>
    <dbReference type="NCBI Taxonomy" id="95172"/>
    <lineage>
        <taxon>Bacteria</taxon>
        <taxon>Bacillati</taxon>
        <taxon>Actinomycetota</taxon>
        <taxon>Actinomycetes</taxon>
        <taxon>Micrococcales</taxon>
        <taxon>Micrococcaceae</taxon>
        <taxon>Arthrobacter</taxon>
    </lineage>
</organism>
<feature type="transmembrane region" description="Helical" evidence="1">
    <location>
        <begin position="114"/>
        <end position="132"/>
    </location>
</feature>
<sequence>MRENTTPLSGAFFKMVLAGGVIGAVIVLTFAVAGWLNPSPLAVTASIWAPVSGFFIGLVVAASAAAPAIGLHALAAAKAPKLRAAAAAFGGAAGPVAAFSLVMGVSLADARVAAIWWMLLLLPVASLAAVYFTRPLREPEQQGIALDSSQP</sequence>
<feature type="transmembrane region" description="Helical" evidence="1">
    <location>
        <begin position="86"/>
        <end position="108"/>
    </location>
</feature>
<proteinExistence type="predicted"/>
<protein>
    <recommendedName>
        <fullName evidence="4">Major facilitator superfamily (MFS) profile domain-containing protein</fullName>
    </recommendedName>
</protein>
<gene>
    <name evidence="2" type="ORF">ACFSFX_16865</name>
</gene>
<evidence type="ECO:0000313" key="3">
    <source>
        <dbReference type="Proteomes" id="UP001597307"/>
    </source>
</evidence>
<name>A0ABW4QBY1_9MICC</name>
<evidence type="ECO:0008006" key="4">
    <source>
        <dbReference type="Google" id="ProtNLM"/>
    </source>
</evidence>
<evidence type="ECO:0000256" key="1">
    <source>
        <dbReference type="SAM" id="Phobius"/>
    </source>
</evidence>
<dbReference type="EMBL" id="JBHUGA010000067">
    <property type="protein sequence ID" value="MFD1848258.1"/>
    <property type="molecule type" value="Genomic_DNA"/>
</dbReference>
<dbReference type="Proteomes" id="UP001597307">
    <property type="component" value="Unassembled WGS sequence"/>
</dbReference>
<comment type="caution">
    <text evidence="2">The sequence shown here is derived from an EMBL/GenBank/DDBJ whole genome shotgun (WGS) entry which is preliminary data.</text>
</comment>
<keyword evidence="1" id="KW-0812">Transmembrane</keyword>
<keyword evidence="1" id="KW-1133">Transmembrane helix</keyword>
<evidence type="ECO:0000313" key="2">
    <source>
        <dbReference type="EMBL" id="MFD1848258.1"/>
    </source>
</evidence>
<keyword evidence="3" id="KW-1185">Reference proteome</keyword>
<feature type="transmembrane region" description="Helical" evidence="1">
    <location>
        <begin position="47"/>
        <end position="74"/>
    </location>
</feature>
<feature type="transmembrane region" description="Helical" evidence="1">
    <location>
        <begin position="12"/>
        <end position="35"/>
    </location>
</feature>